<feature type="domain" description="Integral membrane bound transporter" evidence="7">
    <location>
        <begin position="245"/>
        <end position="370"/>
    </location>
</feature>
<dbReference type="Pfam" id="PF13515">
    <property type="entry name" value="FUSC_2"/>
    <property type="match status" value="1"/>
</dbReference>
<feature type="transmembrane region" description="Helical" evidence="6">
    <location>
        <begin position="85"/>
        <end position="102"/>
    </location>
</feature>
<dbReference type="InterPro" id="IPR049453">
    <property type="entry name" value="Memb_transporter_dom"/>
</dbReference>
<evidence type="ECO:0000256" key="4">
    <source>
        <dbReference type="ARBA" id="ARBA00023136"/>
    </source>
</evidence>
<comment type="subcellular location">
    <subcellularLocation>
        <location evidence="1">Membrane</location>
        <topology evidence="1">Multi-pass membrane protein</topology>
    </subcellularLocation>
</comment>
<keyword evidence="9" id="KW-1185">Reference proteome</keyword>
<accession>A0ABR4RF19</accession>
<gene>
    <name evidence="8" type="ORF">L490_2158</name>
</gene>
<feature type="transmembrane region" description="Helical" evidence="6">
    <location>
        <begin position="258"/>
        <end position="276"/>
    </location>
</feature>
<feature type="transmembrane region" description="Helical" evidence="6">
    <location>
        <begin position="357"/>
        <end position="377"/>
    </location>
</feature>
<keyword evidence="4 6" id="KW-0472">Membrane</keyword>
<evidence type="ECO:0000256" key="1">
    <source>
        <dbReference type="ARBA" id="ARBA00004141"/>
    </source>
</evidence>
<evidence type="ECO:0000259" key="7">
    <source>
        <dbReference type="Pfam" id="PF13515"/>
    </source>
</evidence>
<dbReference type="EMBL" id="JGWH01000094">
    <property type="protein sequence ID" value="KCV34725.1"/>
    <property type="molecule type" value="Genomic_DNA"/>
</dbReference>
<evidence type="ECO:0000313" key="8">
    <source>
        <dbReference type="EMBL" id="KCV34725.1"/>
    </source>
</evidence>
<keyword evidence="2 6" id="KW-0812">Transmembrane</keyword>
<protein>
    <submittedName>
        <fullName evidence="8">Fusaric acid resistance protein-like protein</fullName>
    </submittedName>
</protein>
<comment type="caution">
    <text evidence="8">The sequence shown here is derived from an EMBL/GenBank/DDBJ whole genome shotgun (WGS) entry which is preliminary data.</text>
</comment>
<proteinExistence type="predicted"/>
<evidence type="ECO:0000256" key="5">
    <source>
        <dbReference type="SAM" id="MobiDB-lite"/>
    </source>
</evidence>
<feature type="transmembrane region" description="Helical" evidence="6">
    <location>
        <begin position="168"/>
        <end position="188"/>
    </location>
</feature>
<feature type="transmembrane region" description="Helical" evidence="6">
    <location>
        <begin position="58"/>
        <end position="79"/>
    </location>
</feature>
<feature type="transmembrane region" description="Helical" evidence="6">
    <location>
        <begin position="194"/>
        <end position="212"/>
    </location>
</feature>
<evidence type="ECO:0000256" key="2">
    <source>
        <dbReference type="ARBA" id="ARBA00022692"/>
    </source>
</evidence>
<evidence type="ECO:0000256" key="3">
    <source>
        <dbReference type="ARBA" id="ARBA00022989"/>
    </source>
</evidence>
<feature type="transmembrane region" description="Helical" evidence="6">
    <location>
        <begin position="114"/>
        <end position="132"/>
    </location>
</feature>
<name>A0ABR4RF19_BORBO</name>
<evidence type="ECO:0000256" key="6">
    <source>
        <dbReference type="SAM" id="Phobius"/>
    </source>
</evidence>
<reference evidence="8 9" key="1">
    <citation type="submission" date="2014-03" db="EMBL/GenBank/DDBJ databases">
        <title>Genome sequence of Bordetella bronchiseptica.</title>
        <authorList>
            <person name="Harvill E."/>
            <person name="Goodfield L.L."/>
            <person name="Ivanov Y.V."/>
            <person name="Meyer J.A."/>
            <person name="Muse S.J."/>
            <person name="Jacobs N."/>
            <person name="Bendor L."/>
            <person name="Smallridge W.E."/>
            <person name="Brinkac L.M."/>
            <person name="Sanka R."/>
            <person name="Kim M."/>
            <person name="Losada L."/>
        </authorList>
    </citation>
    <scope>NUCLEOTIDE SEQUENCE [LARGE SCALE GENOMIC DNA]</scope>
    <source>
        <strain evidence="8 9">00-P-2796</strain>
    </source>
</reference>
<sequence>MAGRQLRIDPMASRKLSAARKTAPRPPQGGRKASRGQSVRHLLAGNQLRQSLLIAQPASVRVALVAGLQAGLAIFVALVSAHLSPWPHLVGFSALGGLAALFGRFASAQGRQRIVMVCGLLLVAGVLVPSLATYAGAGALSMVLLLALSAGLYTLAVWRWGLTGGPGAVIFVFAVGAALAPVDSAAAVMERTLATAWGALVAWLACALTDRLRPHGAVAMAAAPLPPLSLQLMVAGRIAVGAGAAALIIFWAGWQYPAWAAIGAAAVMQGTHLHLTMNRSLQRMAGTIVGACIVWAILAQDPSFWTLVAAVVLCQVITEVTIGFNYALGQVTVTPMALLMTYMASPAPASNMPVERVVDTIVGAAIGIVFAVIFSTVDDRVHLARRYRKLRIWR</sequence>
<dbReference type="Proteomes" id="UP000025756">
    <property type="component" value="Unassembled WGS sequence"/>
</dbReference>
<feature type="transmembrane region" description="Helical" evidence="6">
    <location>
        <begin position="232"/>
        <end position="252"/>
    </location>
</feature>
<keyword evidence="3 6" id="KW-1133">Transmembrane helix</keyword>
<organism evidence="8 9">
    <name type="scientific">Bordetella bronchiseptica 00-P-2796</name>
    <dbReference type="NCBI Taxonomy" id="1331199"/>
    <lineage>
        <taxon>Bacteria</taxon>
        <taxon>Pseudomonadati</taxon>
        <taxon>Pseudomonadota</taxon>
        <taxon>Betaproteobacteria</taxon>
        <taxon>Burkholderiales</taxon>
        <taxon>Alcaligenaceae</taxon>
        <taxon>Bordetella</taxon>
    </lineage>
</organism>
<feature type="transmembrane region" description="Helical" evidence="6">
    <location>
        <begin position="288"/>
        <end position="318"/>
    </location>
</feature>
<feature type="region of interest" description="Disordered" evidence="5">
    <location>
        <begin position="1"/>
        <end position="38"/>
    </location>
</feature>
<evidence type="ECO:0000313" key="9">
    <source>
        <dbReference type="Proteomes" id="UP000025756"/>
    </source>
</evidence>
<feature type="transmembrane region" description="Helical" evidence="6">
    <location>
        <begin position="324"/>
        <end position="345"/>
    </location>
</feature>